<proteinExistence type="predicted"/>
<gene>
    <name evidence="3" type="ORF">HNQ44_000529</name>
</gene>
<dbReference type="AlphaFoldDB" id="A0A7W8FTS7"/>
<evidence type="ECO:0000313" key="4">
    <source>
        <dbReference type="Proteomes" id="UP000525923"/>
    </source>
</evidence>
<organism evidence="3 4">
    <name type="scientific">Planococcus koreensis</name>
    <dbReference type="NCBI Taxonomy" id="112331"/>
    <lineage>
        <taxon>Bacteria</taxon>
        <taxon>Bacillati</taxon>
        <taxon>Bacillota</taxon>
        <taxon>Bacilli</taxon>
        <taxon>Bacillales</taxon>
        <taxon>Caryophanaceae</taxon>
        <taxon>Planococcus</taxon>
    </lineage>
</organism>
<protein>
    <submittedName>
        <fullName evidence="3">Competence protein CoiA</fullName>
    </submittedName>
</protein>
<sequence>MSAILIALSSFNKLVSLVRKFSPEELSALKKEPYYCPGCGADLVLKAGEVKIPHFAHRSLADCDASSEPETSLHLHGKLQLQEFFSRLNYSTELEKYLPAIKQRADLFVNQNMAIEFQCSAISASEIRSRTEGYRSIAIESQWILSARFQQRDGIQLIRLKQFEWAMARRTNGIDYVLFFCPETNVFTYASSLFWMGGNHWVAKLKSLPARSQQYPFAIPKKLVFEEFKEVFQLSMARRDAFVRSQQYAKLRHQNPFWLLSYELKLNRLELPAIIGVPFGAARHFDERPVIWQMLVIKALRNGVPLATLIDNGILKLSTGTLYEEALGLLEDYACIYKKTKAAEPENGKLLELLYAHYCKNG</sequence>
<accession>A0A7W8FTS7</accession>
<name>A0A7W8FTS7_9BACL</name>
<dbReference type="Pfam" id="PF25164">
    <property type="entry name" value="CoiA_N"/>
    <property type="match status" value="1"/>
</dbReference>
<reference evidence="3 4" key="1">
    <citation type="submission" date="2020-08" db="EMBL/GenBank/DDBJ databases">
        <title>Genomic Encyclopedia of Type Strains, Phase IV (KMG-IV): sequencing the most valuable type-strain genomes for metagenomic binning, comparative biology and taxonomic classification.</title>
        <authorList>
            <person name="Goeker M."/>
        </authorList>
    </citation>
    <scope>NUCLEOTIDE SEQUENCE [LARGE SCALE GENOMIC DNA]</scope>
    <source>
        <strain evidence="3 4">DSM 15895</strain>
    </source>
</reference>
<feature type="domain" description="Competence protein CoiA-like N-terminal" evidence="2">
    <location>
        <begin position="21"/>
        <end position="66"/>
    </location>
</feature>
<dbReference type="InterPro" id="IPR010330">
    <property type="entry name" value="CoiA_nuc"/>
</dbReference>
<comment type="caution">
    <text evidence="3">The sequence shown here is derived from an EMBL/GenBank/DDBJ whole genome shotgun (WGS) entry which is preliminary data.</text>
</comment>
<keyword evidence="4" id="KW-1185">Reference proteome</keyword>
<dbReference type="OrthoDB" id="3784230at2"/>
<evidence type="ECO:0000259" key="2">
    <source>
        <dbReference type="Pfam" id="PF25164"/>
    </source>
</evidence>
<evidence type="ECO:0000259" key="1">
    <source>
        <dbReference type="Pfam" id="PF06054"/>
    </source>
</evidence>
<dbReference type="RefSeq" id="WP_158290587.1">
    <property type="nucleotide sequence ID" value="NZ_JACHHE010000001.1"/>
</dbReference>
<evidence type="ECO:0000313" key="3">
    <source>
        <dbReference type="EMBL" id="MBB5179107.1"/>
    </source>
</evidence>
<dbReference type="Pfam" id="PF06054">
    <property type="entry name" value="CoiA_nuc"/>
    <property type="match status" value="1"/>
</dbReference>
<dbReference type="EMBL" id="JACHHE010000001">
    <property type="protein sequence ID" value="MBB5179107.1"/>
    <property type="molecule type" value="Genomic_DNA"/>
</dbReference>
<dbReference type="Proteomes" id="UP000525923">
    <property type="component" value="Unassembled WGS sequence"/>
</dbReference>
<dbReference type="InterPro" id="IPR057253">
    <property type="entry name" value="CoiA-like_N"/>
</dbReference>
<feature type="domain" description="Competence protein CoiA nuclease-like" evidence="1">
    <location>
        <begin position="70"/>
        <end position="214"/>
    </location>
</feature>